<evidence type="ECO:0000313" key="4">
    <source>
        <dbReference type="EMBL" id="KAF5809681.1"/>
    </source>
</evidence>
<proteinExistence type="predicted"/>
<dbReference type="GO" id="GO:0003723">
    <property type="term" value="F:RNA binding"/>
    <property type="evidence" value="ECO:0007669"/>
    <property type="project" value="UniProtKB-UniRule"/>
</dbReference>
<dbReference type="SUPFAM" id="SSF54928">
    <property type="entry name" value="RNA-binding domain, RBD"/>
    <property type="match status" value="1"/>
</dbReference>
<evidence type="ECO:0000256" key="2">
    <source>
        <dbReference type="SAM" id="MobiDB-lite"/>
    </source>
</evidence>
<dbReference type="InterPro" id="IPR012677">
    <property type="entry name" value="Nucleotide-bd_a/b_plait_sf"/>
</dbReference>
<dbReference type="EMBL" id="MNCJ02000319">
    <property type="protein sequence ID" value="KAF5809681.1"/>
    <property type="molecule type" value="Genomic_DNA"/>
</dbReference>
<dbReference type="PANTHER" id="PTHR34427:SF5">
    <property type="entry name" value="DUF4283 DOMAIN-CONTAINING PROTEIN"/>
    <property type="match status" value="1"/>
</dbReference>
<dbReference type="InterPro" id="IPR035979">
    <property type="entry name" value="RBD_domain_sf"/>
</dbReference>
<organism evidence="4 5">
    <name type="scientific">Helianthus annuus</name>
    <name type="common">Common sunflower</name>
    <dbReference type="NCBI Taxonomy" id="4232"/>
    <lineage>
        <taxon>Eukaryota</taxon>
        <taxon>Viridiplantae</taxon>
        <taxon>Streptophyta</taxon>
        <taxon>Embryophyta</taxon>
        <taxon>Tracheophyta</taxon>
        <taxon>Spermatophyta</taxon>
        <taxon>Magnoliopsida</taxon>
        <taxon>eudicotyledons</taxon>
        <taxon>Gunneridae</taxon>
        <taxon>Pentapetalae</taxon>
        <taxon>asterids</taxon>
        <taxon>campanulids</taxon>
        <taxon>Asterales</taxon>
        <taxon>Asteraceae</taxon>
        <taxon>Asteroideae</taxon>
        <taxon>Heliantheae alliance</taxon>
        <taxon>Heliantheae</taxon>
        <taxon>Helianthus</taxon>
    </lineage>
</organism>
<evidence type="ECO:0000259" key="3">
    <source>
        <dbReference type="PROSITE" id="PS50102"/>
    </source>
</evidence>
<accession>A0A9K3J6C7</accession>
<feature type="region of interest" description="Disordered" evidence="2">
    <location>
        <begin position="336"/>
        <end position="362"/>
    </location>
</feature>
<dbReference type="Gene3D" id="3.30.70.330">
    <property type="match status" value="1"/>
</dbReference>
<dbReference type="AlphaFoldDB" id="A0A9K3J6C7"/>
<comment type="caution">
    <text evidence="4">The sequence shown here is derived from an EMBL/GenBank/DDBJ whole genome shotgun (WGS) entry which is preliminary data.</text>
</comment>
<protein>
    <submittedName>
        <fullName evidence="4">RNA recognition motif domain, nucleotide-binding alpha-beta plait domain superfamily</fullName>
    </submittedName>
</protein>
<feature type="domain" description="RRM" evidence="3">
    <location>
        <begin position="9"/>
        <end position="86"/>
    </location>
</feature>
<dbReference type="Gramene" id="mRNA:HanXRQr2_Chr04g0160101">
    <property type="protein sequence ID" value="mRNA:HanXRQr2_Chr04g0160101"/>
    <property type="gene ID" value="HanXRQr2_Chr04g0160101"/>
</dbReference>
<reference evidence="4" key="2">
    <citation type="submission" date="2020-06" db="EMBL/GenBank/DDBJ databases">
        <title>Helianthus annuus Genome sequencing and assembly Release 2.</title>
        <authorList>
            <person name="Gouzy J."/>
            <person name="Langlade N."/>
            <person name="Munos S."/>
        </authorList>
    </citation>
    <scope>NUCLEOTIDE SEQUENCE</scope>
    <source>
        <tissue evidence="4">Leaves</tissue>
    </source>
</reference>
<keyword evidence="1" id="KW-0694">RNA-binding</keyword>
<evidence type="ECO:0000313" key="5">
    <source>
        <dbReference type="Proteomes" id="UP000215914"/>
    </source>
</evidence>
<dbReference type="InterPro" id="IPR000504">
    <property type="entry name" value="RRM_dom"/>
</dbReference>
<dbReference type="PROSITE" id="PS50102">
    <property type="entry name" value="RRM"/>
    <property type="match status" value="1"/>
</dbReference>
<name>A0A9K3J6C7_HELAN</name>
<gene>
    <name evidence="4" type="ORF">HanXRQr2_Chr04g0160101</name>
</gene>
<keyword evidence="5" id="KW-1185">Reference proteome</keyword>
<sequence>MVLAQSVITKLFVSNLPEGCTPWELRKCMEDYGEIAGTYVAKKRDKDGCRFGFASFKEVKDRKELLKSLTGVKMGDFKLKVNIARYAVENSGSDDRPEVMKNSHKASGQDHSGRVFNLRGARSYSDVVGKSCAAGGFGLVPDVPKSVGLQDSRKYVVVPDRAGALRSLFGVAFIGRTVDLETLVDFDKLIAIAIIPVANFQYLGGLSLLISFHDGDSARKFFDSKGIWGLWFSKLDPWSGQTLPFERMAWLRLNEIPLHLYDPEVMTLVGEIFGKVLHVPKVVEDDADLSFCRIGVLCGESGRIMDSVSLRWNNRSFRVWVEEELEVWVPDCLASKGSDDRKSTMSSPVVDLQSSGEMGNEGVQEKVGGEEDGGTLGVNSSHAVPFPMHEVRENVGLNVFEVAECQMEERDGLGNLKDDGGAGSGNRRLASGRLVGPVRLTLLECFFSTLRM</sequence>
<dbReference type="SMART" id="SM00360">
    <property type="entry name" value="RRM"/>
    <property type="match status" value="1"/>
</dbReference>
<feature type="compositionally biased region" description="Polar residues" evidence="2">
    <location>
        <begin position="344"/>
        <end position="357"/>
    </location>
</feature>
<dbReference type="PANTHER" id="PTHR34427">
    <property type="entry name" value="DUF4283 DOMAIN PROTEIN"/>
    <property type="match status" value="1"/>
</dbReference>
<reference evidence="4" key="1">
    <citation type="journal article" date="2017" name="Nature">
        <title>The sunflower genome provides insights into oil metabolism, flowering and Asterid evolution.</title>
        <authorList>
            <person name="Badouin H."/>
            <person name="Gouzy J."/>
            <person name="Grassa C.J."/>
            <person name="Murat F."/>
            <person name="Staton S.E."/>
            <person name="Cottret L."/>
            <person name="Lelandais-Briere C."/>
            <person name="Owens G.L."/>
            <person name="Carrere S."/>
            <person name="Mayjonade B."/>
            <person name="Legrand L."/>
            <person name="Gill N."/>
            <person name="Kane N.C."/>
            <person name="Bowers J.E."/>
            <person name="Hubner S."/>
            <person name="Bellec A."/>
            <person name="Berard A."/>
            <person name="Berges H."/>
            <person name="Blanchet N."/>
            <person name="Boniface M.C."/>
            <person name="Brunel D."/>
            <person name="Catrice O."/>
            <person name="Chaidir N."/>
            <person name="Claudel C."/>
            <person name="Donnadieu C."/>
            <person name="Faraut T."/>
            <person name="Fievet G."/>
            <person name="Helmstetter N."/>
            <person name="King M."/>
            <person name="Knapp S.J."/>
            <person name="Lai Z."/>
            <person name="Le Paslier M.C."/>
            <person name="Lippi Y."/>
            <person name="Lorenzon L."/>
            <person name="Mandel J.R."/>
            <person name="Marage G."/>
            <person name="Marchand G."/>
            <person name="Marquand E."/>
            <person name="Bret-Mestries E."/>
            <person name="Morien E."/>
            <person name="Nambeesan S."/>
            <person name="Nguyen T."/>
            <person name="Pegot-Espagnet P."/>
            <person name="Pouilly N."/>
            <person name="Raftis F."/>
            <person name="Sallet E."/>
            <person name="Schiex T."/>
            <person name="Thomas J."/>
            <person name="Vandecasteele C."/>
            <person name="Vares D."/>
            <person name="Vear F."/>
            <person name="Vautrin S."/>
            <person name="Crespi M."/>
            <person name="Mangin B."/>
            <person name="Burke J.M."/>
            <person name="Salse J."/>
            <person name="Munos S."/>
            <person name="Vincourt P."/>
            <person name="Rieseberg L.H."/>
            <person name="Langlade N.B."/>
        </authorList>
    </citation>
    <scope>NUCLEOTIDE SEQUENCE</scope>
    <source>
        <tissue evidence="4">Leaves</tissue>
    </source>
</reference>
<evidence type="ECO:0000256" key="1">
    <source>
        <dbReference type="PROSITE-ProRule" id="PRU00176"/>
    </source>
</evidence>
<dbReference type="Pfam" id="PF00076">
    <property type="entry name" value="RRM_1"/>
    <property type="match status" value="1"/>
</dbReference>
<dbReference type="CDD" id="cd00590">
    <property type="entry name" value="RRM_SF"/>
    <property type="match status" value="1"/>
</dbReference>
<dbReference type="Proteomes" id="UP000215914">
    <property type="component" value="Unassembled WGS sequence"/>
</dbReference>